<evidence type="ECO:0000313" key="1">
    <source>
        <dbReference type="EMBL" id="PRP76511.1"/>
    </source>
</evidence>
<keyword evidence="2" id="KW-1185">Reference proteome</keyword>
<comment type="caution">
    <text evidence="1">The sequence shown here is derived from an EMBL/GenBank/DDBJ whole genome shotgun (WGS) entry which is preliminary data.</text>
</comment>
<sequence length="44" mass="5039">MVVAEAEPLESFFESSGRPPAYGVVEMEGEMLRQFRGRNQVLFF</sequence>
<dbReference type="AlphaFoldDB" id="A0A2P6MXT1"/>
<protein>
    <submittedName>
        <fullName evidence="1">Uncharacterized protein</fullName>
    </submittedName>
</protein>
<organism evidence="1 2">
    <name type="scientific">Planoprotostelium fungivorum</name>
    <dbReference type="NCBI Taxonomy" id="1890364"/>
    <lineage>
        <taxon>Eukaryota</taxon>
        <taxon>Amoebozoa</taxon>
        <taxon>Evosea</taxon>
        <taxon>Variosea</taxon>
        <taxon>Cavosteliida</taxon>
        <taxon>Cavosteliaceae</taxon>
        <taxon>Planoprotostelium</taxon>
    </lineage>
</organism>
<dbReference type="Proteomes" id="UP000241769">
    <property type="component" value="Unassembled WGS sequence"/>
</dbReference>
<reference evidence="1 2" key="1">
    <citation type="journal article" date="2018" name="Genome Biol. Evol.">
        <title>Multiple Roots of Fruiting Body Formation in Amoebozoa.</title>
        <authorList>
            <person name="Hillmann F."/>
            <person name="Forbes G."/>
            <person name="Novohradska S."/>
            <person name="Ferling I."/>
            <person name="Riege K."/>
            <person name="Groth M."/>
            <person name="Westermann M."/>
            <person name="Marz M."/>
            <person name="Spaller T."/>
            <person name="Winckler T."/>
            <person name="Schaap P."/>
            <person name="Glockner G."/>
        </authorList>
    </citation>
    <scope>NUCLEOTIDE SEQUENCE [LARGE SCALE GENOMIC DNA]</scope>
    <source>
        <strain evidence="1 2">Jena</strain>
    </source>
</reference>
<accession>A0A2P6MXT1</accession>
<proteinExistence type="predicted"/>
<name>A0A2P6MXT1_9EUKA</name>
<evidence type="ECO:0000313" key="2">
    <source>
        <dbReference type="Proteomes" id="UP000241769"/>
    </source>
</evidence>
<gene>
    <name evidence="1" type="ORF">PROFUN_15062</name>
</gene>
<dbReference type="EMBL" id="MDYQ01000320">
    <property type="protein sequence ID" value="PRP76511.1"/>
    <property type="molecule type" value="Genomic_DNA"/>
</dbReference>
<dbReference type="InParanoid" id="A0A2P6MXT1"/>